<sequence length="155" mass="17173">MTVQLSAHLGSLFYCRWRRGTWLPSFESYIQVLCARPAAQPNGGPIGLPYASEIKCARKLDSCPIIYHKSNKASNTRNWIVVFRRTGAKVSGLFGCILANEAMHLISDKKERQGEGPLREESQTVHLERNLKVSECNLQQLAVSDPGGITCILAS</sequence>
<dbReference type="AlphaFoldDB" id="C6H2S1"/>
<dbReference type="Proteomes" id="UP000002624">
    <property type="component" value="Unassembled WGS sequence"/>
</dbReference>
<organism evidence="1 2">
    <name type="scientific">Ajellomyces capsulatus (strain H143)</name>
    <name type="common">Darling's disease fungus</name>
    <name type="synonym">Histoplasma capsulatum</name>
    <dbReference type="NCBI Taxonomy" id="544712"/>
    <lineage>
        <taxon>Eukaryota</taxon>
        <taxon>Fungi</taxon>
        <taxon>Dikarya</taxon>
        <taxon>Ascomycota</taxon>
        <taxon>Pezizomycotina</taxon>
        <taxon>Eurotiomycetes</taxon>
        <taxon>Eurotiomycetidae</taxon>
        <taxon>Onygenales</taxon>
        <taxon>Ajellomycetaceae</taxon>
        <taxon>Histoplasma</taxon>
    </lineage>
</organism>
<dbReference type="VEuPathDB" id="FungiDB:HCDG_01003"/>
<gene>
    <name evidence="1" type="ORF">HCDG_01003</name>
</gene>
<protein>
    <submittedName>
        <fullName evidence="1">Uncharacterized protein</fullName>
    </submittedName>
</protein>
<reference evidence="2" key="1">
    <citation type="submission" date="2009-05" db="EMBL/GenBank/DDBJ databases">
        <title>The genome sequence of Ajellomyces capsulatus strain H143.</title>
        <authorList>
            <person name="Champion M."/>
            <person name="Cuomo C.A."/>
            <person name="Ma L.-J."/>
            <person name="Henn M.R."/>
            <person name="Sil A."/>
            <person name="Goldman B."/>
            <person name="Young S.K."/>
            <person name="Kodira C.D."/>
            <person name="Zeng Q."/>
            <person name="Koehrsen M."/>
            <person name="Alvarado L."/>
            <person name="Berlin A.M."/>
            <person name="Borenstein D."/>
            <person name="Chen Z."/>
            <person name="Engels R."/>
            <person name="Freedman E."/>
            <person name="Gellesch M."/>
            <person name="Goldberg J."/>
            <person name="Griggs A."/>
            <person name="Gujja S."/>
            <person name="Heiman D.I."/>
            <person name="Hepburn T.A."/>
            <person name="Howarth C."/>
            <person name="Jen D."/>
            <person name="Larson L."/>
            <person name="Lewis B."/>
            <person name="Mehta T."/>
            <person name="Park D."/>
            <person name="Pearson M."/>
            <person name="Roberts A."/>
            <person name="Saif S."/>
            <person name="Shea T.D."/>
            <person name="Shenoy N."/>
            <person name="Sisk P."/>
            <person name="Stolte C."/>
            <person name="Sykes S."/>
            <person name="Walk T."/>
            <person name="White J."/>
            <person name="Yandava C."/>
            <person name="Klein B."/>
            <person name="McEwen J.G."/>
            <person name="Puccia R."/>
            <person name="Goldman G.H."/>
            <person name="Felipe M.S."/>
            <person name="Nino-Vega G."/>
            <person name="San-Blas G."/>
            <person name="Taylor J.W."/>
            <person name="Mendoza L."/>
            <person name="Galagan J.E."/>
            <person name="Nusbaum C."/>
            <person name="Birren B.W."/>
        </authorList>
    </citation>
    <scope>NUCLEOTIDE SEQUENCE [LARGE SCALE GENOMIC DNA]</scope>
    <source>
        <strain evidence="2">H143</strain>
    </source>
</reference>
<evidence type="ECO:0000313" key="1">
    <source>
        <dbReference type="EMBL" id="EER45424.1"/>
    </source>
</evidence>
<proteinExistence type="predicted"/>
<accession>C6H2S1</accession>
<dbReference type="EMBL" id="GG692419">
    <property type="protein sequence ID" value="EER45424.1"/>
    <property type="molecule type" value="Genomic_DNA"/>
</dbReference>
<evidence type="ECO:0000313" key="2">
    <source>
        <dbReference type="Proteomes" id="UP000002624"/>
    </source>
</evidence>
<name>C6H2S1_AJECH</name>
<dbReference type="HOGENOM" id="CLU_1695005_0_0_1"/>